<keyword evidence="5 6" id="KW-0819">tRNA processing</keyword>
<evidence type="ECO:0000259" key="8">
    <source>
        <dbReference type="Pfam" id="PF00588"/>
    </source>
</evidence>
<dbReference type="PANTHER" id="PTHR42971">
    <property type="entry name" value="TRNA (CYTIDINE(34)-2'-O)-METHYLTRANSFERASE"/>
    <property type="match status" value="1"/>
</dbReference>
<protein>
    <recommendedName>
        <fullName evidence="6">tRNA (cytidine(34)-2'-O)-methyltransferase</fullName>
        <ecNumber evidence="6">2.1.1.207</ecNumber>
    </recommendedName>
    <alternativeName>
        <fullName evidence="6">tRNA (cytidine/uridine-2'-O-)-methyltransferase TrmL</fullName>
    </alternativeName>
</protein>
<dbReference type="EMBL" id="NCBC01000222">
    <property type="protein sequence ID" value="OYV80936.1"/>
    <property type="molecule type" value="Genomic_DNA"/>
</dbReference>
<evidence type="ECO:0000256" key="1">
    <source>
        <dbReference type="ARBA" id="ARBA00022490"/>
    </source>
</evidence>
<organism evidence="9 10">
    <name type="scientific">Acidithiobacillus ferrivorans</name>
    <dbReference type="NCBI Taxonomy" id="160808"/>
    <lineage>
        <taxon>Bacteria</taxon>
        <taxon>Pseudomonadati</taxon>
        <taxon>Pseudomonadota</taxon>
        <taxon>Acidithiobacillia</taxon>
        <taxon>Acidithiobacillales</taxon>
        <taxon>Acidithiobacillaceae</taxon>
        <taxon>Acidithiobacillus</taxon>
    </lineage>
</organism>
<keyword evidence="1 6" id="KW-0963">Cytoplasm</keyword>
<dbReference type="GO" id="GO:0003723">
    <property type="term" value="F:RNA binding"/>
    <property type="evidence" value="ECO:0007669"/>
    <property type="project" value="InterPro"/>
</dbReference>
<comment type="subunit">
    <text evidence="6">Homodimer.</text>
</comment>
<dbReference type="InterPro" id="IPR029026">
    <property type="entry name" value="tRNA_m1G_MTases_N"/>
</dbReference>
<comment type="subcellular location">
    <subcellularLocation>
        <location evidence="6">Cytoplasm</location>
    </subcellularLocation>
</comment>
<reference evidence="9 10" key="1">
    <citation type="submission" date="2017-03" db="EMBL/GenBank/DDBJ databases">
        <title>Lifting the veil on microbial sulfur biogeochemistry in mining wastewaters.</title>
        <authorList>
            <person name="Kantor R.S."/>
            <person name="Colenbrander Nelson T."/>
            <person name="Marshall S."/>
            <person name="Bennett D."/>
            <person name="Apte S."/>
            <person name="Camacho D."/>
            <person name="Thomas B.C."/>
            <person name="Warren L.A."/>
            <person name="Banfield J.F."/>
        </authorList>
    </citation>
    <scope>NUCLEOTIDE SEQUENCE [LARGE SCALE GENOMIC DNA]</scope>
    <source>
        <strain evidence="9">21-59-9</strain>
    </source>
</reference>
<dbReference type="GO" id="GO:0005737">
    <property type="term" value="C:cytoplasm"/>
    <property type="evidence" value="ECO:0007669"/>
    <property type="project" value="UniProtKB-SubCell"/>
</dbReference>
<dbReference type="InterPro" id="IPR029028">
    <property type="entry name" value="Alpha/beta_knot_MTases"/>
</dbReference>
<feature type="domain" description="tRNA/rRNA methyltransferase SpoU type" evidence="8">
    <location>
        <begin position="9"/>
        <end position="149"/>
    </location>
</feature>
<dbReference type="GO" id="GO:0141102">
    <property type="term" value="F:tRNA (5-carboxymethylaminomethyluridine(34)-2'-O)-methyltransferase activity"/>
    <property type="evidence" value="ECO:0007669"/>
    <property type="project" value="RHEA"/>
</dbReference>
<keyword evidence="4 6" id="KW-0949">S-adenosyl-L-methionine</keyword>
<feature type="binding site" evidence="6 7">
    <location>
        <position position="85"/>
    </location>
    <ligand>
        <name>S-adenosyl-L-methionine</name>
        <dbReference type="ChEBI" id="CHEBI:59789"/>
    </ligand>
</feature>
<keyword evidence="3 6" id="KW-0808">Transferase</keyword>
<dbReference type="Pfam" id="PF00588">
    <property type="entry name" value="SpoU_methylase"/>
    <property type="match status" value="1"/>
</dbReference>
<comment type="similarity">
    <text evidence="6">Belongs to the class IV-like SAM-binding methyltransferase superfamily. RNA methyltransferase TrmH family. TrmL subfamily.</text>
</comment>
<dbReference type="FunFam" id="3.40.1280.10:FF:000002">
    <property type="entry name" value="Peptidylprolyl isomerase"/>
    <property type="match status" value="1"/>
</dbReference>
<evidence type="ECO:0000256" key="4">
    <source>
        <dbReference type="ARBA" id="ARBA00022691"/>
    </source>
</evidence>
<dbReference type="CDD" id="cd18094">
    <property type="entry name" value="SpoU-like_TrmL"/>
    <property type="match status" value="1"/>
</dbReference>
<sequence length="162" mass="17955">MNATTPRPLQIILYEPEIPPNTGNIIRLCANSGATLHLVEPLGFAWDDRRLKRAGLDYHEFARVQRHPHWPACRAALGDARLFALSTKGQRHYHQVQYQAGDALLFGPETRGLPGEVLASLSPERILRLPMLAGQRSLNLSNACSIALFEAWRQLGFPGAAP</sequence>
<dbReference type="EC" id="2.1.1.207" evidence="6"/>
<dbReference type="AlphaFoldDB" id="A0A257T911"/>
<comment type="caution">
    <text evidence="9">The sequence shown here is derived from an EMBL/GenBank/DDBJ whole genome shotgun (WGS) entry which is preliminary data.</text>
</comment>
<dbReference type="SUPFAM" id="SSF75217">
    <property type="entry name" value="alpha/beta knot"/>
    <property type="match status" value="1"/>
</dbReference>
<dbReference type="GO" id="GO:0002131">
    <property type="term" value="P:wobble position cytosine ribose methylation"/>
    <property type="evidence" value="ECO:0007669"/>
    <property type="project" value="TreeGrafter"/>
</dbReference>
<dbReference type="InterPro" id="IPR001537">
    <property type="entry name" value="SpoU_MeTrfase"/>
</dbReference>
<dbReference type="GO" id="GO:0002132">
    <property type="term" value="P:wobble position uridine ribose methylation"/>
    <property type="evidence" value="ECO:0007669"/>
    <property type="project" value="TreeGrafter"/>
</dbReference>
<comment type="function">
    <text evidence="6">Methylates the ribose at the nucleotide 34 wobble position in the two leucyl isoacceptors tRNA(Leu)(CmAA) and tRNA(Leu)(cmnm5UmAA). Catalyzes the methyl transfer from S-adenosyl-L-methionine to the 2'-OH of the wobble nucleotide.</text>
</comment>
<proteinExistence type="inferred from homology"/>
<evidence type="ECO:0000256" key="6">
    <source>
        <dbReference type="HAMAP-Rule" id="MF_01885"/>
    </source>
</evidence>
<accession>A0A257T911</accession>
<dbReference type="InterPro" id="IPR016914">
    <property type="entry name" value="TrmL"/>
</dbReference>
<dbReference type="Proteomes" id="UP000216779">
    <property type="component" value="Unassembled WGS sequence"/>
</dbReference>
<evidence type="ECO:0000256" key="7">
    <source>
        <dbReference type="PIRSR" id="PIRSR029256-1"/>
    </source>
</evidence>
<evidence type="ECO:0000256" key="2">
    <source>
        <dbReference type="ARBA" id="ARBA00022603"/>
    </source>
</evidence>
<name>A0A257T911_9PROT</name>
<feature type="binding site" evidence="6 7">
    <location>
        <position position="129"/>
    </location>
    <ligand>
        <name>S-adenosyl-L-methionine</name>
        <dbReference type="ChEBI" id="CHEBI:59789"/>
    </ligand>
</feature>
<dbReference type="GO" id="GO:0042802">
    <property type="term" value="F:identical protein binding"/>
    <property type="evidence" value="ECO:0007669"/>
    <property type="project" value="UniProtKB-ARBA"/>
</dbReference>
<evidence type="ECO:0000256" key="3">
    <source>
        <dbReference type="ARBA" id="ARBA00022679"/>
    </source>
</evidence>
<evidence type="ECO:0000313" key="10">
    <source>
        <dbReference type="Proteomes" id="UP000216779"/>
    </source>
</evidence>
<keyword evidence="2 6" id="KW-0489">Methyltransferase</keyword>
<comment type="catalytic activity">
    <reaction evidence="6">
        <text>cytidine(34) in tRNA + S-adenosyl-L-methionine = 2'-O-methylcytidine(34) in tRNA + S-adenosyl-L-homocysteine + H(+)</text>
        <dbReference type="Rhea" id="RHEA:43084"/>
        <dbReference type="Rhea" id="RHEA-COMP:10331"/>
        <dbReference type="Rhea" id="RHEA-COMP:10332"/>
        <dbReference type="ChEBI" id="CHEBI:15378"/>
        <dbReference type="ChEBI" id="CHEBI:57856"/>
        <dbReference type="ChEBI" id="CHEBI:59789"/>
        <dbReference type="ChEBI" id="CHEBI:74495"/>
        <dbReference type="ChEBI" id="CHEBI:82748"/>
        <dbReference type="EC" id="2.1.1.207"/>
    </reaction>
</comment>
<dbReference type="GO" id="GO:0141098">
    <property type="term" value="F:tRNA (cytidine(34)-2'-O)-methyltransferase activity"/>
    <property type="evidence" value="ECO:0007669"/>
    <property type="project" value="RHEA"/>
</dbReference>
<feature type="binding site" evidence="6 7">
    <location>
        <position position="107"/>
    </location>
    <ligand>
        <name>S-adenosyl-L-methionine</name>
        <dbReference type="ChEBI" id="CHEBI:59789"/>
    </ligand>
</feature>
<dbReference type="PANTHER" id="PTHR42971:SF1">
    <property type="entry name" value="TRNA (CYTIDINE(34)-2'-O)-METHYLTRANSFERASE"/>
    <property type="match status" value="1"/>
</dbReference>
<evidence type="ECO:0000313" key="9">
    <source>
        <dbReference type="EMBL" id="OYV80936.1"/>
    </source>
</evidence>
<gene>
    <name evidence="6" type="primary">trmL</name>
    <name evidence="9" type="ORF">B7Z70_07140</name>
</gene>
<dbReference type="HAMAP" id="MF_01885">
    <property type="entry name" value="tRNA_methyltr_TrmL"/>
    <property type="match status" value="1"/>
</dbReference>
<comment type="catalytic activity">
    <reaction evidence="6">
        <text>5-carboxymethylaminomethyluridine(34) in tRNA(Leu) + S-adenosyl-L-methionine = 5-carboxymethylaminomethyl-2'-O-methyluridine(34) in tRNA(Leu) + S-adenosyl-L-homocysteine + H(+)</text>
        <dbReference type="Rhea" id="RHEA:43088"/>
        <dbReference type="Rhea" id="RHEA-COMP:10333"/>
        <dbReference type="Rhea" id="RHEA-COMP:10334"/>
        <dbReference type="ChEBI" id="CHEBI:15378"/>
        <dbReference type="ChEBI" id="CHEBI:57856"/>
        <dbReference type="ChEBI" id="CHEBI:59789"/>
        <dbReference type="ChEBI" id="CHEBI:74508"/>
        <dbReference type="ChEBI" id="CHEBI:74511"/>
        <dbReference type="EC" id="2.1.1.207"/>
    </reaction>
</comment>
<dbReference type="Gene3D" id="3.40.1280.10">
    <property type="match status" value="1"/>
</dbReference>
<dbReference type="PIRSF" id="PIRSF029256">
    <property type="entry name" value="SpoU_TrmH_prd"/>
    <property type="match status" value="1"/>
</dbReference>
<feature type="binding site" evidence="6 7">
    <location>
        <position position="137"/>
    </location>
    <ligand>
        <name>S-adenosyl-L-methionine</name>
        <dbReference type="ChEBI" id="CHEBI:59789"/>
    </ligand>
</feature>
<evidence type="ECO:0000256" key="5">
    <source>
        <dbReference type="ARBA" id="ARBA00022694"/>
    </source>
</evidence>